<keyword evidence="2" id="KW-1185">Reference proteome</keyword>
<proteinExistence type="predicted"/>
<accession>A0A5C6LYI7</accession>
<protein>
    <recommendedName>
        <fullName evidence="3">HEXXH motif domain-containing protein</fullName>
    </recommendedName>
</protein>
<dbReference type="EMBL" id="VOHS01000008">
    <property type="protein sequence ID" value="TWW00456.1"/>
    <property type="molecule type" value="Genomic_DNA"/>
</dbReference>
<dbReference type="RefSeq" id="WP_146305053.1">
    <property type="nucleotide sequence ID" value="NZ_VOHS01000008.1"/>
</dbReference>
<evidence type="ECO:0000313" key="2">
    <source>
        <dbReference type="Proteomes" id="UP000318815"/>
    </source>
</evidence>
<sequence>MLPLNITRRPDQSTDFIDDLKLQDKLEELAQTIKILVYKEDENIISLLDINDDDIFLEPLLFARFNNATAPNCPSLEQILFGYISEELRPNSFTATFDPHGIAYLPKMGSICLTGAIHVETAQVRYRGGTAFEVRDGDTLLPHTFVPLQMVGDFELLPFNHPLFYKYFVPVREDAEVDASAIDTYNISVLQRNNLERALKLIETHCPVFYRLSCMTNSKIVIFNSEPVNSFATKELQGTVFLNANENSSVAFFLDDLIHQWSHNMLNAYMFNMDEYFVINPELKLLSDYSGITADKRNIYDAFHGIFTVGQRVKCFDVLFRIKDAFSKEERHELIARYCDQSRRYKTGMQKVVFSEVYTDAGENLYTSLHEGIEHTLENIRHILDRADFSNQVSRFSYPNFCLLNDYSITSE</sequence>
<comment type="caution">
    <text evidence="1">The sequence shown here is derived from an EMBL/GenBank/DDBJ whole genome shotgun (WGS) entry which is preliminary data.</text>
</comment>
<evidence type="ECO:0000313" key="1">
    <source>
        <dbReference type="EMBL" id="TWW00456.1"/>
    </source>
</evidence>
<dbReference type="AlphaFoldDB" id="A0A5C6LYI7"/>
<organism evidence="1 2">
    <name type="scientific">Chitinophaga pinensis</name>
    <dbReference type="NCBI Taxonomy" id="79329"/>
    <lineage>
        <taxon>Bacteria</taxon>
        <taxon>Pseudomonadati</taxon>
        <taxon>Bacteroidota</taxon>
        <taxon>Chitinophagia</taxon>
        <taxon>Chitinophagales</taxon>
        <taxon>Chitinophagaceae</taxon>
        <taxon>Chitinophaga</taxon>
    </lineage>
</organism>
<gene>
    <name evidence="1" type="ORF">FEF09_10420</name>
</gene>
<dbReference type="Proteomes" id="UP000318815">
    <property type="component" value="Unassembled WGS sequence"/>
</dbReference>
<evidence type="ECO:0008006" key="3">
    <source>
        <dbReference type="Google" id="ProtNLM"/>
    </source>
</evidence>
<name>A0A5C6LYI7_9BACT</name>
<reference evidence="1 2" key="1">
    <citation type="submission" date="2019-08" db="EMBL/GenBank/DDBJ databases">
        <title>Whole genome sequencing of chitin degrading bacteria Chitinophaga pinensis YS16.</title>
        <authorList>
            <person name="Singh R.P."/>
            <person name="Manchanda G."/>
            <person name="Maurya I.K."/>
            <person name="Joshi N.K."/>
            <person name="Srivastava A.K."/>
        </authorList>
    </citation>
    <scope>NUCLEOTIDE SEQUENCE [LARGE SCALE GENOMIC DNA]</scope>
    <source>
        <strain evidence="1 2">YS-16</strain>
    </source>
</reference>
<dbReference type="OrthoDB" id="1230778at2"/>